<gene>
    <name evidence="1" type="ORF">OCTVUL_1B011081</name>
</gene>
<evidence type="ECO:0000313" key="1">
    <source>
        <dbReference type="EMBL" id="CAI9720599.1"/>
    </source>
</evidence>
<reference evidence="1" key="1">
    <citation type="submission" date="2023-08" db="EMBL/GenBank/DDBJ databases">
        <authorList>
            <person name="Alioto T."/>
            <person name="Alioto T."/>
            <person name="Gomez Garrido J."/>
        </authorList>
    </citation>
    <scope>NUCLEOTIDE SEQUENCE</scope>
</reference>
<keyword evidence="2" id="KW-1185">Reference proteome</keyword>
<dbReference type="AlphaFoldDB" id="A0AA36ARW7"/>
<organism evidence="1 2">
    <name type="scientific">Octopus vulgaris</name>
    <name type="common">Common octopus</name>
    <dbReference type="NCBI Taxonomy" id="6645"/>
    <lineage>
        <taxon>Eukaryota</taxon>
        <taxon>Metazoa</taxon>
        <taxon>Spiralia</taxon>
        <taxon>Lophotrochozoa</taxon>
        <taxon>Mollusca</taxon>
        <taxon>Cephalopoda</taxon>
        <taxon>Coleoidea</taxon>
        <taxon>Octopodiformes</taxon>
        <taxon>Octopoda</taxon>
        <taxon>Incirrata</taxon>
        <taxon>Octopodidae</taxon>
        <taxon>Octopus</taxon>
    </lineage>
</organism>
<dbReference type="EMBL" id="OX597817">
    <property type="protein sequence ID" value="CAI9720599.1"/>
    <property type="molecule type" value="Genomic_DNA"/>
</dbReference>
<dbReference type="Proteomes" id="UP001162480">
    <property type="component" value="Chromosome 4"/>
</dbReference>
<proteinExistence type="predicted"/>
<sequence>MELVPANRYSGERLYVSKEKYGERIDQCRQYHFPLMMGKFEEGGPIQHYSQAEIPFSEKHVNRDVQVQLT</sequence>
<name>A0AA36ARW7_OCTVU</name>
<accession>A0AA36ARW7</accession>
<evidence type="ECO:0000313" key="2">
    <source>
        <dbReference type="Proteomes" id="UP001162480"/>
    </source>
</evidence>
<protein>
    <submittedName>
        <fullName evidence="1">Uncharacterized protein</fullName>
    </submittedName>
</protein>